<dbReference type="InterPro" id="IPR006061">
    <property type="entry name" value="SBP_1_CS"/>
</dbReference>
<evidence type="ECO:0000313" key="6">
    <source>
        <dbReference type="Proteomes" id="UP001614394"/>
    </source>
</evidence>
<comment type="similarity">
    <text evidence="1">Belongs to the bacterial solute-binding protein 1 family.</text>
</comment>
<keyword evidence="6" id="KW-1185">Reference proteome</keyword>
<dbReference type="Gene3D" id="3.40.190.10">
    <property type="entry name" value="Periplasmic binding protein-like II"/>
    <property type="match status" value="1"/>
</dbReference>
<evidence type="ECO:0000313" key="5">
    <source>
        <dbReference type="EMBL" id="MFI9105406.1"/>
    </source>
</evidence>
<gene>
    <name evidence="5" type="ORF">ACIGXA_33335</name>
</gene>
<dbReference type="PANTHER" id="PTHR43649:SF30">
    <property type="entry name" value="ABC TRANSPORTER SUBSTRATE-BINDING PROTEIN"/>
    <property type="match status" value="1"/>
</dbReference>
<dbReference type="InterPro" id="IPR006059">
    <property type="entry name" value="SBP"/>
</dbReference>
<protein>
    <submittedName>
        <fullName evidence="5">Extracellular solute-binding protein</fullName>
    </submittedName>
</protein>
<dbReference type="EMBL" id="JBITYG010000012">
    <property type="protein sequence ID" value="MFI9105406.1"/>
    <property type="molecule type" value="Genomic_DNA"/>
</dbReference>
<evidence type="ECO:0000256" key="3">
    <source>
        <dbReference type="ARBA" id="ARBA00022729"/>
    </source>
</evidence>
<keyword evidence="2" id="KW-0813">Transport</keyword>
<evidence type="ECO:0000256" key="2">
    <source>
        <dbReference type="ARBA" id="ARBA00022448"/>
    </source>
</evidence>
<dbReference type="PANTHER" id="PTHR43649">
    <property type="entry name" value="ARABINOSE-BINDING PROTEIN-RELATED"/>
    <property type="match status" value="1"/>
</dbReference>
<dbReference type="PROSITE" id="PS01037">
    <property type="entry name" value="SBP_BACTERIAL_1"/>
    <property type="match status" value="1"/>
</dbReference>
<sequence>MQKKMLNLAALCSIGALALTACGGSGGGSGGSASGPVTIKLVAADYGDKASNSSTVYWNDLVKAFEASNPNIKVDVQVVNWNDIDKQVTTMIQSGNVPDVLQTGGYADKVADDLLYEASDVLSISTQASFIDTFAQAGQVKGVQYGIPFVSSARAFFYNKAIFAKAGISVPPKTWDDVKADAALIKAKVPGVTPYALPLGPEEAQGESMIWELGNGGGVTDSAGEYTLSSQANVDTFSWLKTNLVDPGLTYANPATTDRKTAFADFAAGKAAMLNGHPSLIQMSNDGKVEYGVAPIPGRTGALKSTLGVADWTMAFKKNGHKDQIRAFLDFAYNKENTEKFDETYNLMPVTQDALADMTSSGKHKDLEPFFALLPAASFYPLGDTSWDAVSAQIKQSIGTAVRGNPAKVLGDLQKKAQDAAADK</sequence>
<dbReference type="SUPFAM" id="SSF53850">
    <property type="entry name" value="Periplasmic binding protein-like II"/>
    <property type="match status" value="1"/>
</dbReference>
<feature type="signal peptide" evidence="4">
    <location>
        <begin position="1"/>
        <end position="23"/>
    </location>
</feature>
<evidence type="ECO:0000256" key="1">
    <source>
        <dbReference type="ARBA" id="ARBA00008520"/>
    </source>
</evidence>
<name>A0ABW8CJ50_9ACTN</name>
<organism evidence="5 6">
    <name type="scientific">Streptomyces fildesensis</name>
    <dbReference type="NCBI Taxonomy" id="375757"/>
    <lineage>
        <taxon>Bacteria</taxon>
        <taxon>Bacillati</taxon>
        <taxon>Actinomycetota</taxon>
        <taxon>Actinomycetes</taxon>
        <taxon>Kitasatosporales</taxon>
        <taxon>Streptomycetaceae</taxon>
        <taxon>Streptomyces</taxon>
    </lineage>
</organism>
<proteinExistence type="inferred from homology"/>
<dbReference type="PROSITE" id="PS51257">
    <property type="entry name" value="PROKAR_LIPOPROTEIN"/>
    <property type="match status" value="1"/>
</dbReference>
<accession>A0ABW8CJ50</accession>
<evidence type="ECO:0000256" key="4">
    <source>
        <dbReference type="SAM" id="SignalP"/>
    </source>
</evidence>
<dbReference type="Proteomes" id="UP001614394">
    <property type="component" value="Unassembled WGS sequence"/>
</dbReference>
<keyword evidence="3 4" id="KW-0732">Signal</keyword>
<dbReference type="Pfam" id="PF01547">
    <property type="entry name" value="SBP_bac_1"/>
    <property type="match status" value="1"/>
</dbReference>
<dbReference type="RefSeq" id="WP_399656091.1">
    <property type="nucleotide sequence ID" value="NZ_JBITYG010000012.1"/>
</dbReference>
<dbReference type="InterPro" id="IPR050490">
    <property type="entry name" value="Bact_solute-bd_prot1"/>
</dbReference>
<feature type="chain" id="PRO_5046088485" evidence="4">
    <location>
        <begin position="24"/>
        <end position="424"/>
    </location>
</feature>
<comment type="caution">
    <text evidence="5">The sequence shown here is derived from an EMBL/GenBank/DDBJ whole genome shotgun (WGS) entry which is preliminary data.</text>
</comment>
<reference evidence="5 6" key="1">
    <citation type="submission" date="2024-10" db="EMBL/GenBank/DDBJ databases">
        <title>The Natural Products Discovery Center: Release of the First 8490 Sequenced Strains for Exploring Actinobacteria Biosynthetic Diversity.</title>
        <authorList>
            <person name="Kalkreuter E."/>
            <person name="Kautsar S.A."/>
            <person name="Yang D."/>
            <person name="Bader C.D."/>
            <person name="Teijaro C.N."/>
            <person name="Fluegel L."/>
            <person name="Davis C.M."/>
            <person name="Simpson J.R."/>
            <person name="Lauterbach L."/>
            <person name="Steele A.D."/>
            <person name="Gui C."/>
            <person name="Meng S."/>
            <person name="Li G."/>
            <person name="Viehrig K."/>
            <person name="Ye F."/>
            <person name="Su P."/>
            <person name="Kiefer A.F."/>
            <person name="Nichols A."/>
            <person name="Cepeda A.J."/>
            <person name="Yan W."/>
            <person name="Fan B."/>
            <person name="Jiang Y."/>
            <person name="Adhikari A."/>
            <person name="Zheng C.-J."/>
            <person name="Schuster L."/>
            <person name="Cowan T.M."/>
            <person name="Smanski M.J."/>
            <person name="Chevrette M.G."/>
            <person name="De Carvalho L.P.S."/>
            <person name="Shen B."/>
        </authorList>
    </citation>
    <scope>NUCLEOTIDE SEQUENCE [LARGE SCALE GENOMIC DNA]</scope>
    <source>
        <strain evidence="5 6">NPDC053399</strain>
    </source>
</reference>